<name>A0A9P2YIT3_MICAE</name>
<accession>A0A9P2YIT3</accession>
<dbReference type="Proteomes" id="UP000236321">
    <property type="component" value="Unassembled WGS sequence"/>
</dbReference>
<protein>
    <submittedName>
        <fullName evidence="2">Uncharacterized protein</fullName>
    </submittedName>
</protein>
<proteinExistence type="predicted"/>
<feature type="region of interest" description="Disordered" evidence="1">
    <location>
        <begin position="34"/>
        <end position="65"/>
    </location>
</feature>
<reference evidence="3" key="1">
    <citation type="submission" date="2017-12" db="EMBL/GenBank/DDBJ databases">
        <title>Improved Draft Genome Sequence of Microcystis aeruginosa NIES-298, a Microcystin-Producing Cyanobacterium from Lake Kasumigaura, Japan.</title>
        <authorList>
            <person name="Yamaguchi H."/>
            <person name="Suzuki S."/>
            <person name="Kawachi M."/>
        </authorList>
    </citation>
    <scope>NUCLEOTIDE SEQUENCE [LARGE SCALE GENOMIC DNA]</scope>
    <source>
        <strain evidence="3">NIES-298</strain>
    </source>
</reference>
<comment type="caution">
    <text evidence="2">The sequence shown here is derived from an EMBL/GenBank/DDBJ whole genome shotgun (WGS) entry which is preliminary data.</text>
</comment>
<evidence type="ECO:0000313" key="2">
    <source>
        <dbReference type="EMBL" id="GBD52874.1"/>
    </source>
</evidence>
<dbReference type="EMBL" id="BEYQ01000006">
    <property type="protein sequence ID" value="GBD52874.1"/>
    <property type="molecule type" value="Genomic_DNA"/>
</dbReference>
<evidence type="ECO:0000256" key="1">
    <source>
        <dbReference type="SAM" id="MobiDB-lite"/>
    </source>
</evidence>
<sequence>MERELVSSRRRGILVLVLVNYWQNLEKNHYEERVDGLPGNLRGGKVDGLPGNLRGGKVDGLPDSP</sequence>
<evidence type="ECO:0000313" key="3">
    <source>
        <dbReference type="Proteomes" id="UP000236321"/>
    </source>
</evidence>
<gene>
    <name evidence="2" type="ORF">BGM30_19670</name>
</gene>
<dbReference type="AlphaFoldDB" id="A0A9P2YIT3"/>
<organism evidence="2 3">
    <name type="scientific">Microcystis aeruginosa NIES-298</name>
    <dbReference type="NCBI Taxonomy" id="449468"/>
    <lineage>
        <taxon>Bacteria</taxon>
        <taxon>Bacillati</taxon>
        <taxon>Cyanobacteriota</taxon>
        <taxon>Cyanophyceae</taxon>
        <taxon>Oscillatoriophycideae</taxon>
        <taxon>Chroococcales</taxon>
        <taxon>Microcystaceae</taxon>
        <taxon>Microcystis</taxon>
    </lineage>
</organism>